<sequence>MRSYHPMDFAKQLAEFVSDVLVNYMDQPPAGFAIQGLLRPAFVEEDSINEHMFDYQSNEEKQIRLLKIKKKI</sequence>
<dbReference type="STRING" id="59895.A0A103Y5Z4"/>
<gene>
    <name evidence="1" type="ORF">Ccrd_018565</name>
</gene>
<evidence type="ECO:0000313" key="2">
    <source>
        <dbReference type="Proteomes" id="UP000243975"/>
    </source>
</evidence>
<keyword evidence="2" id="KW-1185">Reference proteome</keyword>
<dbReference type="Proteomes" id="UP000243975">
    <property type="component" value="Unassembled WGS sequence"/>
</dbReference>
<dbReference type="EMBL" id="LEKV01002499">
    <property type="protein sequence ID" value="KVI03140.1"/>
    <property type="molecule type" value="Genomic_DNA"/>
</dbReference>
<protein>
    <submittedName>
        <fullName evidence="1">Uncharacterized protein</fullName>
    </submittedName>
</protein>
<evidence type="ECO:0000313" key="1">
    <source>
        <dbReference type="EMBL" id="KVI03140.1"/>
    </source>
</evidence>
<name>A0A103Y5Z4_CYNCS</name>
<proteinExistence type="predicted"/>
<dbReference type="Gramene" id="KVI03140">
    <property type="protein sequence ID" value="KVI03140"/>
    <property type="gene ID" value="Ccrd_018565"/>
</dbReference>
<dbReference type="AlphaFoldDB" id="A0A103Y5Z4"/>
<reference evidence="1 2" key="1">
    <citation type="journal article" date="2016" name="Sci. Rep.">
        <title>The genome sequence of the outbreeding globe artichoke constructed de novo incorporating a phase-aware low-pass sequencing strategy of F1 progeny.</title>
        <authorList>
            <person name="Scaglione D."/>
            <person name="Reyes-Chin-Wo S."/>
            <person name="Acquadro A."/>
            <person name="Froenicke L."/>
            <person name="Portis E."/>
            <person name="Beitel C."/>
            <person name="Tirone M."/>
            <person name="Mauro R."/>
            <person name="Lo Monaco A."/>
            <person name="Mauromicale G."/>
            <person name="Faccioli P."/>
            <person name="Cattivelli L."/>
            <person name="Rieseberg L."/>
            <person name="Michelmore R."/>
            <person name="Lanteri S."/>
        </authorList>
    </citation>
    <scope>NUCLEOTIDE SEQUENCE [LARGE SCALE GENOMIC DNA]</scope>
    <source>
        <strain evidence="1">2C</strain>
    </source>
</reference>
<organism evidence="1 2">
    <name type="scientific">Cynara cardunculus var. scolymus</name>
    <name type="common">Globe artichoke</name>
    <name type="synonym">Cynara scolymus</name>
    <dbReference type="NCBI Taxonomy" id="59895"/>
    <lineage>
        <taxon>Eukaryota</taxon>
        <taxon>Viridiplantae</taxon>
        <taxon>Streptophyta</taxon>
        <taxon>Embryophyta</taxon>
        <taxon>Tracheophyta</taxon>
        <taxon>Spermatophyta</taxon>
        <taxon>Magnoliopsida</taxon>
        <taxon>eudicotyledons</taxon>
        <taxon>Gunneridae</taxon>
        <taxon>Pentapetalae</taxon>
        <taxon>asterids</taxon>
        <taxon>campanulids</taxon>
        <taxon>Asterales</taxon>
        <taxon>Asteraceae</taxon>
        <taxon>Carduoideae</taxon>
        <taxon>Cardueae</taxon>
        <taxon>Carduinae</taxon>
        <taxon>Cynara</taxon>
    </lineage>
</organism>
<comment type="caution">
    <text evidence="1">The sequence shown here is derived from an EMBL/GenBank/DDBJ whole genome shotgun (WGS) entry which is preliminary data.</text>
</comment>
<accession>A0A103Y5Z4</accession>